<dbReference type="InterPro" id="IPR054496">
    <property type="entry name" value="E217_GP41"/>
</dbReference>
<dbReference type="OrthoDB" id="5690318at2"/>
<proteinExistence type="predicted"/>
<dbReference type="Pfam" id="PF22759">
    <property type="entry name" value="E217_GP41"/>
    <property type="match status" value="1"/>
</dbReference>
<reference evidence="2" key="1">
    <citation type="submission" date="2016-06" db="EMBL/GenBank/DDBJ databases">
        <authorList>
            <person name="Butler K."/>
        </authorList>
    </citation>
    <scope>NUCLEOTIDE SEQUENCE [LARGE SCALE GENOMIC DNA]</scope>
    <source>
        <strain evidence="2">GCSL-Mp20</strain>
    </source>
</reference>
<dbReference type="AlphaFoldDB" id="A0A1B8HTD7"/>
<dbReference type="RefSeq" id="WP_067399098.1">
    <property type="nucleotide sequence ID" value="NZ_LZEY01000003.1"/>
</dbReference>
<evidence type="ECO:0000313" key="2">
    <source>
        <dbReference type="Proteomes" id="UP000092377"/>
    </source>
</evidence>
<sequence length="295" mass="32803">MAFNRKVIRLTLTLNDKEESFTSDNKNKLEAVGLRISAEINFGNGMPAPSARLRVYGLPAETMNKLLRQKYRDAKTLRDNIMVEAGEQGEDLITVFKGGITEAYPDYAEAPNVSLVIVAQTAVLEAMTPSDAESYEGTQDVINIMGNVCKRIGYTLEDNGVKQPLENVYLCNTDISKIKWLAEAAYLDLFIESGNIAVTYKGQPRKLKIPVISPDSGLIGYPVPTSVGVQLQCFYDPIVRFGGIVRIKDSIVDRCNGDWITYGVRIMLETETEAGRWFMDVAAYPRGQDEIAIKR</sequence>
<keyword evidence="2" id="KW-1185">Reference proteome</keyword>
<organism evidence="1 2">
    <name type="scientific">Morganella psychrotolerans</name>
    <dbReference type="NCBI Taxonomy" id="368603"/>
    <lineage>
        <taxon>Bacteria</taxon>
        <taxon>Pseudomonadati</taxon>
        <taxon>Pseudomonadota</taxon>
        <taxon>Gammaproteobacteria</taxon>
        <taxon>Enterobacterales</taxon>
        <taxon>Morganellaceae</taxon>
        <taxon>Morganella</taxon>
    </lineage>
</organism>
<gene>
    <name evidence="1" type="ORF">AYY18_14170</name>
</gene>
<accession>A0A1B8HTD7</accession>
<dbReference type="Proteomes" id="UP000092377">
    <property type="component" value="Unassembled WGS sequence"/>
</dbReference>
<name>A0A1B8HTD7_9GAMM</name>
<comment type="caution">
    <text evidence="1">The sequence shown here is derived from an EMBL/GenBank/DDBJ whole genome shotgun (WGS) entry which is preliminary data.</text>
</comment>
<dbReference type="EMBL" id="LZEY01000003">
    <property type="protein sequence ID" value="OBU13004.1"/>
    <property type="molecule type" value="Genomic_DNA"/>
</dbReference>
<protein>
    <submittedName>
        <fullName evidence="1">Uncharacterized protein</fullName>
    </submittedName>
</protein>
<evidence type="ECO:0000313" key="1">
    <source>
        <dbReference type="EMBL" id="OBU13004.1"/>
    </source>
</evidence>